<dbReference type="InterPro" id="IPR006938">
    <property type="entry name" value="DUF624"/>
</dbReference>
<name>A0ABW5ZC68_9BACL</name>
<evidence type="ECO:0000256" key="1">
    <source>
        <dbReference type="SAM" id="Phobius"/>
    </source>
</evidence>
<keyword evidence="1" id="KW-0812">Transmembrane</keyword>
<feature type="transmembrane region" description="Helical" evidence="1">
    <location>
        <begin position="22"/>
        <end position="48"/>
    </location>
</feature>
<feature type="transmembrane region" description="Helical" evidence="1">
    <location>
        <begin position="78"/>
        <end position="99"/>
    </location>
</feature>
<feature type="transmembrane region" description="Helical" evidence="1">
    <location>
        <begin position="144"/>
        <end position="168"/>
    </location>
</feature>
<comment type="caution">
    <text evidence="2">The sequence shown here is derived from an EMBL/GenBank/DDBJ whole genome shotgun (WGS) entry which is preliminary data.</text>
</comment>
<proteinExistence type="predicted"/>
<gene>
    <name evidence="2" type="ORF">ACFS5P_01295</name>
</gene>
<evidence type="ECO:0000313" key="3">
    <source>
        <dbReference type="Proteomes" id="UP001597561"/>
    </source>
</evidence>
<evidence type="ECO:0000313" key="2">
    <source>
        <dbReference type="EMBL" id="MFD2910504.1"/>
    </source>
</evidence>
<keyword evidence="1" id="KW-1133">Transmembrane helix</keyword>
<protein>
    <submittedName>
        <fullName evidence="2">YesL family protein</fullName>
    </submittedName>
</protein>
<accession>A0ABW5ZC68</accession>
<organism evidence="2 3">
    <name type="scientific">Jeotgalibacillus terrae</name>
    <dbReference type="NCBI Taxonomy" id="587735"/>
    <lineage>
        <taxon>Bacteria</taxon>
        <taxon>Bacillati</taxon>
        <taxon>Bacillota</taxon>
        <taxon>Bacilli</taxon>
        <taxon>Bacillales</taxon>
        <taxon>Caryophanaceae</taxon>
        <taxon>Jeotgalibacillus</taxon>
    </lineage>
</organism>
<feature type="transmembrane region" description="Helical" evidence="1">
    <location>
        <begin position="174"/>
        <end position="192"/>
    </location>
</feature>
<keyword evidence="3" id="KW-1185">Reference proteome</keyword>
<reference evidence="3" key="1">
    <citation type="journal article" date="2019" name="Int. J. Syst. Evol. Microbiol.">
        <title>The Global Catalogue of Microorganisms (GCM) 10K type strain sequencing project: providing services to taxonomists for standard genome sequencing and annotation.</title>
        <authorList>
            <consortium name="The Broad Institute Genomics Platform"/>
            <consortium name="The Broad Institute Genome Sequencing Center for Infectious Disease"/>
            <person name="Wu L."/>
            <person name="Ma J."/>
        </authorList>
    </citation>
    <scope>NUCLEOTIDE SEQUENCE [LARGE SCALE GENOMIC DNA]</scope>
    <source>
        <strain evidence="3">KCTC 13528</strain>
    </source>
</reference>
<keyword evidence="1" id="KW-0472">Membrane</keyword>
<dbReference type="Pfam" id="PF04854">
    <property type="entry name" value="DUF624"/>
    <property type="match status" value="1"/>
</dbReference>
<sequence length="208" mass="23885">MSGWGTFNKASYWMIRAAYLNILWILFTVIGLGIFGLFPATVAMFTIAKQWMIEKDLSLKIFKQFTHVYFQQFVKANLYGVIFGVIAYIIYIDFMFIYSNEQLGIYLLPVIGLMAVIFTAMLAFFFPVYVHFELSFWKYLKQTFLITIASPFQYVIILLSAIALGFLITLLPGIIPLFTGSVMALIITYLTGQSLHQIQNKRKKQLSA</sequence>
<dbReference type="RefSeq" id="WP_204730166.1">
    <property type="nucleotide sequence ID" value="NZ_JAFBDK010000014.1"/>
</dbReference>
<dbReference type="Proteomes" id="UP001597561">
    <property type="component" value="Unassembled WGS sequence"/>
</dbReference>
<feature type="transmembrane region" description="Helical" evidence="1">
    <location>
        <begin position="105"/>
        <end position="132"/>
    </location>
</feature>
<dbReference type="EMBL" id="JBHUPG010000001">
    <property type="protein sequence ID" value="MFD2910504.1"/>
    <property type="molecule type" value="Genomic_DNA"/>
</dbReference>